<dbReference type="Pfam" id="PF03448">
    <property type="entry name" value="MgtE_N"/>
    <property type="match status" value="1"/>
</dbReference>
<reference evidence="11" key="1">
    <citation type="submission" date="2020-08" db="EMBL/GenBank/DDBJ databases">
        <title>Genome public.</title>
        <authorList>
            <person name="Liu C."/>
            <person name="Sun Q."/>
        </authorList>
    </citation>
    <scope>NUCLEOTIDE SEQUENCE</scope>
    <source>
        <strain evidence="11">NSJ-50</strain>
    </source>
</reference>
<keyword evidence="9" id="KW-1003">Cell membrane</keyword>
<evidence type="ECO:0000256" key="1">
    <source>
        <dbReference type="ARBA" id="ARBA00004141"/>
    </source>
</evidence>
<feature type="transmembrane region" description="Helical" evidence="9">
    <location>
        <begin position="355"/>
        <end position="375"/>
    </location>
</feature>
<dbReference type="Proteomes" id="UP000647416">
    <property type="component" value="Unassembled WGS sequence"/>
</dbReference>
<comment type="subcellular location">
    <subcellularLocation>
        <location evidence="9">Cell membrane</location>
        <topology evidence="9">Multi-pass membrane protein</topology>
    </subcellularLocation>
    <subcellularLocation>
        <location evidence="1">Membrane</location>
        <topology evidence="1">Multi-pass membrane protein</topology>
    </subcellularLocation>
</comment>
<dbReference type="InterPro" id="IPR000644">
    <property type="entry name" value="CBS_dom"/>
</dbReference>
<dbReference type="GO" id="GO:0015095">
    <property type="term" value="F:magnesium ion transmembrane transporter activity"/>
    <property type="evidence" value="ECO:0007669"/>
    <property type="project" value="UniProtKB-UniRule"/>
</dbReference>
<name>A0A926IS53_9FIRM</name>
<evidence type="ECO:0000259" key="10">
    <source>
        <dbReference type="PROSITE" id="PS51371"/>
    </source>
</evidence>
<keyword evidence="12" id="KW-1185">Reference proteome</keyword>
<dbReference type="SUPFAM" id="SSF161093">
    <property type="entry name" value="MgtE membrane domain-like"/>
    <property type="match status" value="1"/>
</dbReference>
<comment type="subunit">
    <text evidence="9">Homodimer.</text>
</comment>
<dbReference type="PANTHER" id="PTHR43773:SF1">
    <property type="entry name" value="MAGNESIUM TRANSPORTER MGTE"/>
    <property type="match status" value="1"/>
</dbReference>
<keyword evidence="5 9" id="KW-0460">Magnesium</keyword>
<evidence type="ECO:0000313" key="12">
    <source>
        <dbReference type="Proteomes" id="UP000647416"/>
    </source>
</evidence>
<evidence type="ECO:0000256" key="6">
    <source>
        <dbReference type="ARBA" id="ARBA00022989"/>
    </source>
</evidence>
<feature type="transmembrane region" description="Helical" evidence="9">
    <location>
        <begin position="426"/>
        <end position="451"/>
    </location>
</feature>
<keyword evidence="8" id="KW-0129">CBS domain</keyword>
<dbReference type="Gene3D" id="3.10.580.10">
    <property type="entry name" value="CBS-domain"/>
    <property type="match status" value="1"/>
</dbReference>
<keyword evidence="9" id="KW-0479">Metal-binding</keyword>
<evidence type="ECO:0000256" key="8">
    <source>
        <dbReference type="PROSITE-ProRule" id="PRU00703"/>
    </source>
</evidence>
<evidence type="ECO:0000256" key="4">
    <source>
        <dbReference type="ARBA" id="ARBA00022692"/>
    </source>
</evidence>
<keyword evidence="4 9" id="KW-0812">Transmembrane</keyword>
<organism evidence="11 12">
    <name type="scientific">Qingrenia yutianensis</name>
    <dbReference type="NCBI Taxonomy" id="2763676"/>
    <lineage>
        <taxon>Bacteria</taxon>
        <taxon>Bacillati</taxon>
        <taxon>Bacillota</taxon>
        <taxon>Clostridia</taxon>
        <taxon>Eubacteriales</taxon>
        <taxon>Oscillospiraceae</taxon>
        <taxon>Qingrenia</taxon>
    </lineage>
</organism>
<dbReference type="SUPFAM" id="SSF54631">
    <property type="entry name" value="CBS-domain pair"/>
    <property type="match status" value="1"/>
</dbReference>
<dbReference type="EMBL" id="JACRTE010000002">
    <property type="protein sequence ID" value="MBC8595651.1"/>
    <property type="molecule type" value="Genomic_DNA"/>
</dbReference>
<dbReference type="Gene3D" id="1.25.60.10">
    <property type="entry name" value="MgtE N-terminal domain-like"/>
    <property type="match status" value="1"/>
</dbReference>
<dbReference type="PROSITE" id="PS51371">
    <property type="entry name" value="CBS"/>
    <property type="match status" value="2"/>
</dbReference>
<keyword evidence="7 9" id="KW-0472">Membrane</keyword>
<sequence length="452" mass="50902">MQERILFLLEKRRYAQLKEELLDINPYDLAVLMADIPIEHLPILFRILPKELAAETFVEMDHDMQEHLIKSFSDTELKAMLNELYVDDTVDIIEEMPANVVKRILKYTDSETREMINEILNYPKDSAGSIMTTEFVDLKKDMTVADAFERIRKDGVDKETIYTLYVTTKSRKLIGIVSAKDLMLSEQNVVIEDIMETNIVCVDTSEDKEVVANLFDKYDFLAIPVVDKEERLVGIVTIDDAIDVLQDETTEDITKMGAVMPNEDTYFKTSVWQHAKNRIPWLLFLMLSAIFTGTIITQYEAAFSSIPLLVSFIPQLMDTGGNCGSQASVLIIRGLALDEIKTSDFLKAVFKEIRIALLVGVVLAVVNGVRIIIMYNSDPSVNAYALAIVLGVTLMCTIILAKFLGCALPILAKKCRLDPALMASPLITTIVDACSILIYFNFAVAFMNYLIK</sequence>
<evidence type="ECO:0000256" key="2">
    <source>
        <dbReference type="ARBA" id="ARBA00009749"/>
    </source>
</evidence>
<comment type="function">
    <text evidence="9">Acts as a magnesium transporter.</text>
</comment>
<gene>
    <name evidence="11" type="primary">mgtE</name>
    <name evidence="11" type="ORF">H8706_02035</name>
</gene>
<feature type="transmembrane region" description="Helical" evidence="9">
    <location>
        <begin position="381"/>
        <end position="405"/>
    </location>
</feature>
<evidence type="ECO:0000256" key="3">
    <source>
        <dbReference type="ARBA" id="ARBA00022448"/>
    </source>
</evidence>
<dbReference type="PANTHER" id="PTHR43773">
    <property type="entry name" value="MAGNESIUM TRANSPORTER MGTE"/>
    <property type="match status" value="1"/>
</dbReference>
<comment type="similarity">
    <text evidence="2 9">Belongs to the SLC41A transporter family.</text>
</comment>
<dbReference type="GO" id="GO:0046872">
    <property type="term" value="F:metal ion binding"/>
    <property type="evidence" value="ECO:0007669"/>
    <property type="project" value="UniProtKB-KW"/>
</dbReference>
<dbReference type="SMART" id="SM00924">
    <property type="entry name" value="MgtE_N"/>
    <property type="match status" value="1"/>
</dbReference>
<dbReference type="InterPro" id="IPR036739">
    <property type="entry name" value="SLC41_membr_dom_sf"/>
</dbReference>
<dbReference type="Pfam" id="PF01769">
    <property type="entry name" value="MgtE"/>
    <property type="match status" value="1"/>
</dbReference>
<protein>
    <recommendedName>
        <fullName evidence="9">Magnesium transporter MgtE</fullName>
    </recommendedName>
</protein>
<proteinExistence type="inferred from homology"/>
<evidence type="ECO:0000256" key="5">
    <source>
        <dbReference type="ARBA" id="ARBA00022842"/>
    </source>
</evidence>
<dbReference type="InterPro" id="IPR006668">
    <property type="entry name" value="Mg_transptr_MgtE_intracell_dom"/>
</dbReference>
<comment type="caution">
    <text evidence="11">The sequence shown here is derived from an EMBL/GenBank/DDBJ whole genome shotgun (WGS) entry which is preliminary data.</text>
</comment>
<dbReference type="AlphaFoldDB" id="A0A926IS53"/>
<feature type="transmembrane region" description="Helical" evidence="9">
    <location>
        <begin position="279"/>
        <end position="299"/>
    </location>
</feature>
<dbReference type="InterPro" id="IPR006667">
    <property type="entry name" value="SLC41_membr_dom"/>
</dbReference>
<accession>A0A926IS53</accession>
<keyword evidence="6 9" id="KW-1133">Transmembrane helix</keyword>
<evidence type="ECO:0000256" key="9">
    <source>
        <dbReference type="RuleBase" id="RU362011"/>
    </source>
</evidence>
<evidence type="ECO:0000256" key="7">
    <source>
        <dbReference type="ARBA" id="ARBA00023136"/>
    </source>
</evidence>
<feature type="domain" description="CBS" evidence="10">
    <location>
        <begin position="131"/>
        <end position="194"/>
    </location>
</feature>
<evidence type="ECO:0000313" key="11">
    <source>
        <dbReference type="EMBL" id="MBC8595651.1"/>
    </source>
</evidence>
<keyword evidence="3 9" id="KW-0813">Transport</keyword>
<comment type="caution">
    <text evidence="9">Lacks conserved residue(s) required for the propagation of feature annotation.</text>
</comment>
<dbReference type="InterPro" id="IPR046342">
    <property type="entry name" value="CBS_dom_sf"/>
</dbReference>
<dbReference type="InterPro" id="IPR006669">
    <property type="entry name" value="MgtE_transporter"/>
</dbReference>
<dbReference type="Pfam" id="PF00571">
    <property type="entry name" value="CBS"/>
    <property type="match status" value="2"/>
</dbReference>
<dbReference type="InterPro" id="IPR038076">
    <property type="entry name" value="MgtE_N_sf"/>
</dbReference>
<dbReference type="GO" id="GO:0005886">
    <property type="term" value="C:plasma membrane"/>
    <property type="evidence" value="ECO:0007669"/>
    <property type="project" value="UniProtKB-SubCell"/>
</dbReference>
<feature type="domain" description="CBS" evidence="10">
    <location>
        <begin position="195"/>
        <end position="251"/>
    </location>
</feature>
<dbReference type="SUPFAM" id="SSF158791">
    <property type="entry name" value="MgtE N-terminal domain-like"/>
    <property type="match status" value="1"/>
</dbReference>
<dbReference type="CDD" id="cd04606">
    <property type="entry name" value="CBS_pair_Mg_transporter"/>
    <property type="match status" value="1"/>
</dbReference>
<dbReference type="Gene3D" id="1.10.357.20">
    <property type="entry name" value="SLC41 divalent cation transporters, integral membrane domain"/>
    <property type="match status" value="1"/>
</dbReference>
<dbReference type="NCBIfam" id="TIGR00400">
    <property type="entry name" value="mgtE"/>
    <property type="match status" value="1"/>
</dbReference>
<dbReference type="SMART" id="SM00116">
    <property type="entry name" value="CBS"/>
    <property type="match status" value="2"/>
</dbReference>